<dbReference type="GO" id="GO:0016788">
    <property type="term" value="F:hydrolase activity, acting on ester bonds"/>
    <property type="evidence" value="ECO:0007669"/>
    <property type="project" value="UniProtKB-ARBA"/>
</dbReference>
<keyword evidence="2" id="KW-1185">Reference proteome</keyword>
<name>A0A7X1YCN6_9PSED</name>
<dbReference type="RefSeq" id="WP_153351756.1">
    <property type="nucleotide sequence ID" value="NZ_WIVX01000204.1"/>
</dbReference>
<dbReference type="Proteomes" id="UP000470186">
    <property type="component" value="Unassembled WGS sequence"/>
</dbReference>
<protein>
    <submittedName>
        <fullName evidence="1">Uncharacterized protein</fullName>
    </submittedName>
</protein>
<proteinExistence type="predicted"/>
<reference evidence="1 2" key="1">
    <citation type="submission" date="2019-10" db="EMBL/GenBank/DDBJ databases">
        <title>Evaluation of single-gene subtyping targets for Pseudomonas.</title>
        <authorList>
            <person name="Reichler S.J."/>
            <person name="Orsi R.H."/>
            <person name="Wiedmann M."/>
            <person name="Martin N.H."/>
            <person name="Murphy S.I."/>
        </authorList>
    </citation>
    <scope>NUCLEOTIDE SEQUENCE [LARGE SCALE GENOMIC DNA]</scope>
    <source>
        <strain evidence="1 2">FSL R10-2107</strain>
    </source>
</reference>
<gene>
    <name evidence="1" type="ORF">GHO30_25415</name>
</gene>
<dbReference type="InterPro" id="IPR036514">
    <property type="entry name" value="SGNH_hydro_sf"/>
</dbReference>
<evidence type="ECO:0000313" key="1">
    <source>
        <dbReference type="EMBL" id="MQU34675.1"/>
    </source>
</evidence>
<organism evidence="1 2">
    <name type="scientific">Pseudomonas helleri</name>
    <dbReference type="NCBI Taxonomy" id="1608996"/>
    <lineage>
        <taxon>Bacteria</taxon>
        <taxon>Pseudomonadati</taxon>
        <taxon>Pseudomonadota</taxon>
        <taxon>Gammaproteobacteria</taxon>
        <taxon>Pseudomonadales</taxon>
        <taxon>Pseudomonadaceae</taxon>
        <taxon>Pseudomonas</taxon>
    </lineage>
</organism>
<dbReference type="EMBL" id="WIVX01000204">
    <property type="protein sequence ID" value="MQU34675.1"/>
    <property type="molecule type" value="Genomic_DNA"/>
</dbReference>
<sequence length="503" mass="53269">MSGADDLARLTVTIDKANELFLSEEPKMVDVGGGVMRPTNAKVLADLATQMNGAQIYTSVALGLSSTAAGSYFSVPSPESAEYLVLYQNSSGVAQEIDRYPNSRAIAELGVEDMDSDLTGLLYAVVGKNGERTSIEIGLDGKPTDRSAAAMGEKLTKDNAPALVAGAAEEAVKAVGFEEVDEALNDISFAVVDKQGSLTFLSAKLNGDPTADSAARILRALPFRSGPDIFCCGDSMTFGNQDGTGVTYPGELQVLLDSYGHQGAVSNFGVGGETSVTITARCGANPFIVMPVGGLIPGSNTAVELTLHPINGEPVAPLKQGPTSYSVTLAGVRGIFSRTVSGGVFTYFFTRLSTGQSIPVERPEPMYLEVAQAYRGDIAVIWMGQNGPSTDRAISDAEAIISHLTALEKRFIVISMPGGTSAQDADDAKWFAKFGRRFIPIRQYMVKYGLADAGITPTAQDIADMANGTVPSSLRTDLVHWKAAGYKILAKQVFIRMKELEFI</sequence>
<dbReference type="SUPFAM" id="SSF52266">
    <property type="entry name" value="SGNH hydrolase"/>
    <property type="match status" value="2"/>
</dbReference>
<evidence type="ECO:0000313" key="2">
    <source>
        <dbReference type="Proteomes" id="UP000470186"/>
    </source>
</evidence>
<accession>A0A7X1YCN6</accession>
<comment type="caution">
    <text evidence="1">The sequence shown here is derived from an EMBL/GenBank/DDBJ whole genome shotgun (WGS) entry which is preliminary data.</text>
</comment>
<dbReference type="AlphaFoldDB" id="A0A7X1YCN6"/>
<dbReference type="Gene3D" id="3.40.50.1110">
    <property type="entry name" value="SGNH hydrolase"/>
    <property type="match status" value="2"/>
</dbReference>